<evidence type="ECO:0000313" key="2">
    <source>
        <dbReference type="Proteomes" id="UP000078046"/>
    </source>
</evidence>
<protein>
    <submittedName>
        <fullName evidence="1">Uncharacterized protein</fullName>
    </submittedName>
</protein>
<evidence type="ECO:0000313" key="1">
    <source>
        <dbReference type="EMBL" id="OAF64659.1"/>
    </source>
</evidence>
<dbReference type="Proteomes" id="UP000078046">
    <property type="component" value="Unassembled WGS sequence"/>
</dbReference>
<gene>
    <name evidence="1" type="ORF">A3Q56_07628</name>
</gene>
<dbReference type="AlphaFoldDB" id="A0A177ARN6"/>
<name>A0A177ARN6_9BILA</name>
<sequence length="72" mass="8610">MLRTKRNYDKTPKSVLYHEKNFGINHWRVNKLDNPYIRQDQLNSSDSDIAYSEDLSDSIQRPYSQLLYDVSE</sequence>
<organism evidence="1 2">
    <name type="scientific">Intoshia linei</name>
    <dbReference type="NCBI Taxonomy" id="1819745"/>
    <lineage>
        <taxon>Eukaryota</taxon>
        <taxon>Metazoa</taxon>
        <taxon>Spiralia</taxon>
        <taxon>Lophotrochozoa</taxon>
        <taxon>Mesozoa</taxon>
        <taxon>Orthonectida</taxon>
        <taxon>Rhopaluridae</taxon>
        <taxon>Intoshia</taxon>
    </lineage>
</organism>
<accession>A0A177ARN6</accession>
<proteinExistence type="predicted"/>
<reference evidence="1 2" key="1">
    <citation type="submission" date="2016-04" db="EMBL/GenBank/DDBJ databases">
        <title>The genome of Intoshia linei affirms orthonectids as highly simplified spiralians.</title>
        <authorList>
            <person name="Mikhailov K.V."/>
            <person name="Slusarev G.S."/>
            <person name="Nikitin M.A."/>
            <person name="Logacheva M.D."/>
            <person name="Penin A."/>
            <person name="Aleoshin V."/>
            <person name="Panchin Y.V."/>
        </authorList>
    </citation>
    <scope>NUCLEOTIDE SEQUENCE [LARGE SCALE GENOMIC DNA]</scope>
    <source>
        <strain evidence="1">Intl2013</strain>
        <tissue evidence="1">Whole animal</tissue>
    </source>
</reference>
<dbReference type="EMBL" id="LWCA01001691">
    <property type="protein sequence ID" value="OAF64659.1"/>
    <property type="molecule type" value="Genomic_DNA"/>
</dbReference>
<comment type="caution">
    <text evidence="1">The sequence shown here is derived from an EMBL/GenBank/DDBJ whole genome shotgun (WGS) entry which is preliminary data.</text>
</comment>
<keyword evidence="2" id="KW-1185">Reference proteome</keyword>